<dbReference type="EMBL" id="KZ503843">
    <property type="protein sequence ID" value="PKU61068.1"/>
    <property type="molecule type" value="Genomic_DNA"/>
</dbReference>
<keyword evidence="2" id="KW-1185">Reference proteome</keyword>
<sequence>MASARRRAKCIDSLKKEDGTVISAQDDISFEMFNFFEKKWMGQNIVEGGWPSLEVKRSVLADFSGYLDAEVTKEEIWNVVCSLGRNKAPGRDGVTASFFKFFWEIVGEQVTLACLEFFSTGVMEPLWKETIVVLLPKVNNPDQPSKFRPISLCQTIYKIVAKVLVNRLKGVLPRLISEEQAAFVPGR</sequence>
<proteinExistence type="predicted"/>
<dbReference type="AlphaFoldDB" id="A0A2I0VCC8"/>
<dbReference type="InterPro" id="IPR043502">
    <property type="entry name" value="DNA/RNA_pol_sf"/>
</dbReference>
<reference evidence="1 2" key="1">
    <citation type="journal article" date="2016" name="Sci. Rep.">
        <title>The Dendrobium catenatum Lindl. genome sequence provides insights into polysaccharide synthase, floral development and adaptive evolution.</title>
        <authorList>
            <person name="Zhang G.Q."/>
            <person name="Xu Q."/>
            <person name="Bian C."/>
            <person name="Tsai W.C."/>
            <person name="Yeh C.M."/>
            <person name="Liu K.W."/>
            <person name="Yoshida K."/>
            <person name="Zhang L.S."/>
            <person name="Chang S.B."/>
            <person name="Chen F."/>
            <person name="Shi Y."/>
            <person name="Su Y.Y."/>
            <person name="Zhang Y.Q."/>
            <person name="Chen L.J."/>
            <person name="Yin Y."/>
            <person name="Lin M."/>
            <person name="Huang H."/>
            <person name="Deng H."/>
            <person name="Wang Z.W."/>
            <person name="Zhu S.L."/>
            <person name="Zhao X."/>
            <person name="Deng C."/>
            <person name="Niu S.C."/>
            <person name="Huang J."/>
            <person name="Wang M."/>
            <person name="Liu G.H."/>
            <person name="Yang H.J."/>
            <person name="Xiao X.J."/>
            <person name="Hsiao Y.Y."/>
            <person name="Wu W.L."/>
            <person name="Chen Y.Y."/>
            <person name="Mitsuda N."/>
            <person name="Ohme-Takagi M."/>
            <person name="Luo Y.B."/>
            <person name="Van de Peer Y."/>
            <person name="Liu Z.J."/>
        </authorList>
    </citation>
    <scope>NUCLEOTIDE SEQUENCE [LARGE SCALE GENOMIC DNA]</scope>
    <source>
        <tissue evidence="1">The whole plant</tissue>
    </source>
</reference>
<dbReference type="SUPFAM" id="SSF56672">
    <property type="entry name" value="DNA/RNA polymerases"/>
    <property type="match status" value="1"/>
</dbReference>
<evidence type="ECO:0000313" key="1">
    <source>
        <dbReference type="EMBL" id="PKU61068.1"/>
    </source>
</evidence>
<organism evidence="1 2">
    <name type="scientific">Dendrobium catenatum</name>
    <dbReference type="NCBI Taxonomy" id="906689"/>
    <lineage>
        <taxon>Eukaryota</taxon>
        <taxon>Viridiplantae</taxon>
        <taxon>Streptophyta</taxon>
        <taxon>Embryophyta</taxon>
        <taxon>Tracheophyta</taxon>
        <taxon>Spermatophyta</taxon>
        <taxon>Magnoliopsida</taxon>
        <taxon>Liliopsida</taxon>
        <taxon>Asparagales</taxon>
        <taxon>Orchidaceae</taxon>
        <taxon>Epidendroideae</taxon>
        <taxon>Malaxideae</taxon>
        <taxon>Dendrobiinae</taxon>
        <taxon>Dendrobium</taxon>
    </lineage>
</organism>
<protein>
    <submittedName>
        <fullName evidence="1">Uncharacterized protein</fullName>
    </submittedName>
</protein>
<gene>
    <name evidence="1" type="ORF">MA16_Dca027077</name>
</gene>
<dbReference type="PANTHER" id="PTHR19446">
    <property type="entry name" value="REVERSE TRANSCRIPTASES"/>
    <property type="match status" value="1"/>
</dbReference>
<accession>A0A2I0VCC8</accession>
<evidence type="ECO:0000313" key="2">
    <source>
        <dbReference type="Proteomes" id="UP000233837"/>
    </source>
</evidence>
<dbReference type="Proteomes" id="UP000233837">
    <property type="component" value="Unassembled WGS sequence"/>
</dbReference>
<dbReference type="STRING" id="906689.A0A2I0VCC8"/>
<reference evidence="1 2" key="2">
    <citation type="journal article" date="2017" name="Nature">
        <title>The Apostasia genome and the evolution of orchids.</title>
        <authorList>
            <person name="Zhang G.Q."/>
            <person name="Liu K.W."/>
            <person name="Li Z."/>
            <person name="Lohaus R."/>
            <person name="Hsiao Y.Y."/>
            <person name="Niu S.C."/>
            <person name="Wang J.Y."/>
            <person name="Lin Y.C."/>
            <person name="Xu Q."/>
            <person name="Chen L.J."/>
            <person name="Yoshida K."/>
            <person name="Fujiwara S."/>
            <person name="Wang Z.W."/>
            <person name="Zhang Y.Q."/>
            <person name="Mitsuda N."/>
            <person name="Wang M."/>
            <person name="Liu G.H."/>
            <person name="Pecoraro L."/>
            <person name="Huang H.X."/>
            <person name="Xiao X.J."/>
            <person name="Lin M."/>
            <person name="Wu X.Y."/>
            <person name="Wu W.L."/>
            <person name="Chen Y.Y."/>
            <person name="Chang S.B."/>
            <person name="Sakamoto S."/>
            <person name="Ohme-Takagi M."/>
            <person name="Yagi M."/>
            <person name="Zeng S.J."/>
            <person name="Shen C.Y."/>
            <person name="Yeh C.M."/>
            <person name="Luo Y.B."/>
            <person name="Tsai W.C."/>
            <person name="Van de Peer Y."/>
            <person name="Liu Z.J."/>
        </authorList>
    </citation>
    <scope>NUCLEOTIDE SEQUENCE [LARGE SCALE GENOMIC DNA]</scope>
    <source>
        <tissue evidence="1">The whole plant</tissue>
    </source>
</reference>
<name>A0A2I0VCC8_9ASPA</name>